<comment type="caution">
    <text evidence="2">The sequence shown here is derived from an EMBL/GenBank/DDBJ whole genome shotgun (WGS) entry which is preliminary data.</text>
</comment>
<evidence type="ECO:0000313" key="3">
    <source>
        <dbReference type="Proteomes" id="UP001232148"/>
    </source>
</evidence>
<dbReference type="Proteomes" id="UP001232148">
    <property type="component" value="Unassembled WGS sequence"/>
</dbReference>
<feature type="compositionally biased region" description="Basic and acidic residues" evidence="1">
    <location>
        <begin position="1"/>
        <end position="19"/>
    </location>
</feature>
<evidence type="ECO:0000313" key="2">
    <source>
        <dbReference type="EMBL" id="KAK2028254.1"/>
    </source>
</evidence>
<proteinExistence type="predicted"/>
<gene>
    <name evidence="2" type="ORF">LX32DRAFT_664044</name>
</gene>
<reference evidence="2" key="1">
    <citation type="submission" date="2021-06" db="EMBL/GenBank/DDBJ databases">
        <title>Comparative genomics, transcriptomics and evolutionary studies reveal genomic signatures of adaptation to plant cell wall in hemibiotrophic fungi.</title>
        <authorList>
            <consortium name="DOE Joint Genome Institute"/>
            <person name="Baroncelli R."/>
            <person name="Diaz J.F."/>
            <person name="Benocci T."/>
            <person name="Peng M."/>
            <person name="Battaglia E."/>
            <person name="Haridas S."/>
            <person name="Andreopoulos W."/>
            <person name="Labutti K."/>
            <person name="Pangilinan J."/>
            <person name="Floch G.L."/>
            <person name="Makela M.R."/>
            <person name="Henrissat B."/>
            <person name="Grigoriev I.V."/>
            <person name="Crouch J.A."/>
            <person name="De Vries R.P."/>
            <person name="Sukno S.A."/>
            <person name="Thon M.R."/>
        </authorList>
    </citation>
    <scope>NUCLEOTIDE SEQUENCE</scope>
    <source>
        <strain evidence="2">MAFF235873</strain>
    </source>
</reference>
<organism evidence="2 3">
    <name type="scientific">Colletotrichum zoysiae</name>
    <dbReference type="NCBI Taxonomy" id="1216348"/>
    <lineage>
        <taxon>Eukaryota</taxon>
        <taxon>Fungi</taxon>
        <taxon>Dikarya</taxon>
        <taxon>Ascomycota</taxon>
        <taxon>Pezizomycotina</taxon>
        <taxon>Sordariomycetes</taxon>
        <taxon>Hypocreomycetidae</taxon>
        <taxon>Glomerellales</taxon>
        <taxon>Glomerellaceae</taxon>
        <taxon>Colletotrichum</taxon>
        <taxon>Colletotrichum graminicola species complex</taxon>
    </lineage>
</organism>
<feature type="region of interest" description="Disordered" evidence="1">
    <location>
        <begin position="89"/>
        <end position="111"/>
    </location>
</feature>
<name>A0AAD9HHN9_9PEZI</name>
<sequence>MADFGDTGKSKRPGDDAGGRGKRRRLEPAQRLFGENPVNGTGQQGSGHARRTKAPPAVSDPVAVYRKGRYIPTGAGGPQMPLPEFLRAETGDPNRPKFSVPPGRRPAVAKPQNNAKAVRVCPQCREVPLGPGPVVDGEPTYPVCEDCRQSNIRRQVLRATAAQALVELGRRAASLAPPERNGDRAQEDVRGRFLNGLGRLPQRAQEPACLRCKRPDAPLAPGRRRCAECICILIAFGPDEGEEQAAANILQGLRMGQKKRAAEPDQQRQQPQDEHWHMCDGCFKKPVPPGERKCPGCVARFAQMHRDMRDCGWALLGLPRVSRVSRVRKRELL</sequence>
<accession>A0AAD9HHN9</accession>
<protein>
    <submittedName>
        <fullName evidence="2">Uncharacterized protein</fullName>
    </submittedName>
</protein>
<evidence type="ECO:0000256" key="1">
    <source>
        <dbReference type="SAM" id="MobiDB-lite"/>
    </source>
</evidence>
<dbReference type="EMBL" id="MU842881">
    <property type="protein sequence ID" value="KAK2028254.1"/>
    <property type="molecule type" value="Genomic_DNA"/>
</dbReference>
<keyword evidence="3" id="KW-1185">Reference proteome</keyword>
<feature type="region of interest" description="Disordered" evidence="1">
    <location>
        <begin position="1"/>
        <end position="62"/>
    </location>
</feature>
<dbReference type="AlphaFoldDB" id="A0AAD9HHN9"/>